<proteinExistence type="predicted"/>
<dbReference type="Gene3D" id="2.40.128.20">
    <property type="match status" value="1"/>
</dbReference>
<reference evidence="2" key="1">
    <citation type="journal article" date="2019" name="Int. J. Syst. Evol. Microbiol.">
        <title>The Global Catalogue of Microorganisms (GCM) 10K type strain sequencing project: providing services to taxonomists for standard genome sequencing and annotation.</title>
        <authorList>
            <consortium name="The Broad Institute Genomics Platform"/>
            <consortium name="The Broad Institute Genome Sequencing Center for Infectious Disease"/>
            <person name="Wu L."/>
            <person name="Ma J."/>
        </authorList>
    </citation>
    <scope>NUCLEOTIDE SEQUENCE [LARGE SCALE GENOMIC DNA]</scope>
    <source>
        <strain evidence="2">TISTR 2241</strain>
    </source>
</reference>
<dbReference type="RefSeq" id="WP_141189701.1">
    <property type="nucleotide sequence ID" value="NZ_JBHUMR010000007.1"/>
</dbReference>
<comment type="caution">
    <text evidence="1">The sequence shown here is derived from an EMBL/GenBank/DDBJ whole genome shotgun (WGS) entry which is preliminary data.</text>
</comment>
<evidence type="ECO:0000313" key="1">
    <source>
        <dbReference type="EMBL" id="MFD2616262.1"/>
    </source>
</evidence>
<protein>
    <submittedName>
        <fullName evidence="1">DUF1934 domain-containing protein</fullName>
    </submittedName>
</protein>
<dbReference type="InterPro" id="IPR012674">
    <property type="entry name" value="Calycin"/>
</dbReference>
<keyword evidence="2" id="KW-1185">Reference proteome</keyword>
<evidence type="ECO:0000313" key="2">
    <source>
        <dbReference type="Proteomes" id="UP001597458"/>
    </source>
</evidence>
<sequence length="147" mass="16692">MRPIDKLAVNVVLISKAIDETEKVTKTTPKTDNGYFYMKNDALYVKFDEIDDHGTIHTLIKVSKGKALIQRKGHVSMNQPLVKNEEMAGSYSGPYGEMNTLAKTHKIKALWDSHLKQGWIQLNYELQVQGQYVGYFDLTYQIAPING</sequence>
<gene>
    <name evidence="1" type="ORF">ACFSTF_02905</name>
</gene>
<name>A0ABW5PLK8_9BACI</name>
<dbReference type="EMBL" id="JBHUMR010000007">
    <property type="protein sequence ID" value="MFD2616262.1"/>
    <property type="molecule type" value="Genomic_DNA"/>
</dbReference>
<dbReference type="Proteomes" id="UP001597458">
    <property type="component" value="Unassembled WGS sequence"/>
</dbReference>
<dbReference type="SUPFAM" id="SSF50814">
    <property type="entry name" value="Lipocalins"/>
    <property type="match status" value="1"/>
</dbReference>
<dbReference type="InterPro" id="IPR015231">
    <property type="entry name" value="DUF1934"/>
</dbReference>
<dbReference type="Pfam" id="PF09148">
    <property type="entry name" value="DUF1934"/>
    <property type="match status" value="1"/>
</dbReference>
<organism evidence="1 2">
    <name type="scientific">Terrilactibacillus laevilacticus</name>
    <dbReference type="NCBI Taxonomy" id="1380157"/>
    <lineage>
        <taxon>Bacteria</taxon>
        <taxon>Bacillati</taxon>
        <taxon>Bacillota</taxon>
        <taxon>Bacilli</taxon>
        <taxon>Bacillales</taxon>
        <taxon>Bacillaceae</taxon>
        <taxon>Terrilactibacillus</taxon>
    </lineage>
</organism>
<accession>A0ABW5PLK8</accession>